<organism evidence="9 10">
    <name type="scientific">Eutypa lata (strain UCR-EL1)</name>
    <name type="common">Grapevine dieback disease fungus</name>
    <name type="synonym">Eutypa armeniacae</name>
    <dbReference type="NCBI Taxonomy" id="1287681"/>
    <lineage>
        <taxon>Eukaryota</taxon>
        <taxon>Fungi</taxon>
        <taxon>Dikarya</taxon>
        <taxon>Ascomycota</taxon>
        <taxon>Pezizomycotina</taxon>
        <taxon>Sordariomycetes</taxon>
        <taxon>Xylariomycetidae</taxon>
        <taxon>Xylariales</taxon>
        <taxon>Diatrypaceae</taxon>
        <taxon>Eutypa</taxon>
    </lineage>
</organism>
<keyword evidence="2 7" id="KW-0812">Transmembrane</keyword>
<dbReference type="PANTHER" id="PTHR33048:SF15">
    <property type="entry name" value="INTEGRAL MEMBRANE PROTEIN"/>
    <property type="match status" value="1"/>
</dbReference>
<keyword evidence="10" id="KW-1185">Reference proteome</keyword>
<dbReference type="GO" id="GO:0016020">
    <property type="term" value="C:membrane"/>
    <property type="evidence" value="ECO:0007669"/>
    <property type="project" value="UniProtKB-SubCell"/>
</dbReference>
<dbReference type="InterPro" id="IPR049326">
    <property type="entry name" value="Rhodopsin_dom_fungi"/>
</dbReference>
<feature type="domain" description="Rhodopsin" evidence="8">
    <location>
        <begin position="2"/>
        <end position="203"/>
    </location>
</feature>
<reference evidence="10" key="1">
    <citation type="journal article" date="2013" name="Genome Announc.">
        <title>Draft genome sequence of the grapevine dieback fungus Eutypa lata UCR-EL1.</title>
        <authorList>
            <person name="Blanco-Ulate B."/>
            <person name="Rolshausen P.E."/>
            <person name="Cantu D."/>
        </authorList>
    </citation>
    <scope>NUCLEOTIDE SEQUENCE [LARGE SCALE GENOMIC DNA]</scope>
    <source>
        <strain evidence="10">UCR-EL1</strain>
    </source>
</reference>
<keyword evidence="4 7" id="KW-0472">Membrane</keyword>
<feature type="transmembrane region" description="Helical" evidence="7">
    <location>
        <begin position="61"/>
        <end position="81"/>
    </location>
</feature>
<evidence type="ECO:0000313" key="10">
    <source>
        <dbReference type="Proteomes" id="UP000012174"/>
    </source>
</evidence>
<sequence>MATQYGLGTPDSELNDELRARASLYLSYWLVSYTVSTNLAKTGIAAALLRLTTLRRYRYPIYAIMVSTPLFVLGMIVVMVYTCRPLGAQFDPDLGPCPTRHFMADFSYAFTGVTVTLDWACAIIPYLLLRDLQMLLRTKISLLALLTFGGLAGVCALIRVPYLRYYYINEDQLYYFGNTVLWSTIENAIGLIAASLPPIHKLLGLYAAEHEGSCSNSGAGATETIGGTPLSQRDLPAQLRTLRARRMTQSDAGSVGSSGSGGGPWHHRLERADSSREHIIRTDTIRSSA</sequence>
<keyword evidence="3 7" id="KW-1133">Transmembrane helix</keyword>
<feature type="transmembrane region" description="Helical" evidence="7">
    <location>
        <begin position="108"/>
        <end position="128"/>
    </location>
</feature>
<evidence type="ECO:0000256" key="7">
    <source>
        <dbReference type="SAM" id="Phobius"/>
    </source>
</evidence>
<gene>
    <name evidence="9" type="ORF">UCREL1_7893</name>
</gene>
<evidence type="ECO:0000256" key="3">
    <source>
        <dbReference type="ARBA" id="ARBA00022989"/>
    </source>
</evidence>
<dbReference type="Pfam" id="PF20684">
    <property type="entry name" value="Fung_rhodopsin"/>
    <property type="match status" value="1"/>
</dbReference>
<dbReference type="OMA" id="HWASINS"/>
<evidence type="ECO:0000259" key="8">
    <source>
        <dbReference type="Pfam" id="PF20684"/>
    </source>
</evidence>
<dbReference type="AlphaFoldDB" id="M7TEN4"/>
<dbReference type="EMBL" id="KB706934">
    <property type="protein sequence ID" value="EMR65135.1"/>
    <property type="molecule type" value="Genomic_DNA"/>
</dbReference>
<evidence type="ECO:0000313" key="9">
    <source>
        <dbReference type="EMBL" id="EMR65135.1"/>
    </source>
</evidence>
<protein>
    <submittedName>
        <fullName evidence="9">Putative integral membrane protein</fullName>
    </submittedName>
</protein>
<dbReference type="InterPro" id="IPR052337">
    <property type="entry name" value="SAT4-like"/>
</dbReference>
<proteinExistence type="inferred from homology"/>
<feature type="compositionally biased region" description="Basic and acidic residues" evidence="6">
    <location>
        <begin position="270"/>
        <end position="289"/>
    </location>
</feature>
<accession>M7TEN4</accession>
<evidence type="ECO:0000256" key="6">
    <source>
        <dbReference type="SAM" id="MobiDB-lite"/>
    </source>
</evidence>
<feature type="transmembrane region" description="Helical" evidence="7">
    <location>
        <begin position="26"/>
        <end position="49"/>
    </location>
</feature>
<dbReference type="OrthoDB" id="3897607at2759"/>
<feature type="transmembrane region" description="Helical" evidence="7">
    <location>
        <begin position="140"/>
        <end position="162"/>
    </location>
</feature>
<evidence type="ECO:0000256" key="5">
    <source>
        <dbReference type="ARBA" id="ARBA00038359"/>
    </source>
</evidence>
<dbReference type="KEGG" id="ela:UCREL1_7893"/>
<evidence type="ECO:0000256" key="4">
    <source>
        <dbReference type="ARBA" id="ARBA00023136"/>
    </source>
</evidence>
<dbReference type="Proteomes" id="UP000012174">
    <property type="component" value="Unassembled WGS sequence"/>
</dbReference>
<name>M7TEN4_EUTLA</name>
<comment type="similarity">
    <text evidence="5">Belongs to the SAT4 family.</text>
</comment>
<dbReference type="PANTHER" id="PTHR33048">
    <property type="entry name" value="PTH11-LIKE INTEGRAL MEMBRANE PROTEIN (AFU_ORTHOLOGUE AFUA_5G11245)"/>
    <property type="match status" value="1"/>
</dbReference>
<evidence type="ECO:0000256" key="1">
    <source>
        <dbReference type="ARBA" id="ARBA00004141"/>
    </source>
</evidence>
<comment type="subcellular location">
    <subcellularLocation>
        <location evidence="1">Membrane</location>
        <topology evidence="1">Multi-pass membrane protein</topology>
    </subcellularLocation>
</comment>
<dbReference type="HOGENOM" id="CLU_028200_3_1_1"/>
<feature type="region of interest" description="Disordered" evidence="6">
    <location>
        <begin position="247"/>
        <end position="289"/>
    </location>
</feature>
<evidence type="ECO:0000256" key="2">
    <source>
        <dbReference type="ARBA" id="ARBA00022692"/>
    </source>
</evidence>